<evidence type="ECO:0000259" key="13">
    <source>
        <dbReference type="PROSITE" id="PS51743"/>
    </source>
</evidence>
<dbReference type="PROSITE" id="PS51657">
    <property type="entry name" value="PSRV_HELICASE"/>
    <property type="match status" value="1"/>
</dbReference>
<dbReference type="GO" id="GO:0008174">
    <property type="term" value="F:mRNA methyltransferase activity"/>
    <property type="evidence" value="ECO:0007669"/>
    <property type="project" value="UniProtKB-UniRule"/>
</dbReference>
<accession>A0A288XSF8</accession>
<feature type="domain" description="Alphavirus-like MT" evidence="13">
    <location>
        <begin position="66"/>
        <end position="241"/>
    </location>
</feature>
<dbReference type="GO" id="GO:0003723">
    <property type="term" value="F:RNA binding"/>
    <property type="evidence" value="ECO:0007669"/>
    <property type="project" value="InterPro"/>
</dbReference>
<dbReference type="GO" id="GO:0006396">
    <property type="term" value="P:RNA processing"/>
    <property type="evidence" value="ECO:0007669"/>
    <property type="project" value="InterPro"/>
</dbReference>
<evidence type="ECO:0000259" key="10">
    <source>
        <dbReference type="PROSITE" id="PS50507"/>
    </source>
</evidence>
<sequence>MAISVSSQRAAVSNLFCNGSSTEVENIKTLKTKALLKAEEQSDGLFDYHTSDFIKDRLSSKGIHISVHSFQSHPHPISKMIENHLLYNILSQYINNTTMFVSCRESKVRRLMTGKSKSILKNQRINRLIHAKDALRYLEPLKSLDLFSDIEMDKLVEGASRIVIHDEVQYWSLGDFQRFLGAIGKVDEVLYTIVYPAEISAGYTGSLYPEAYTFELKGDYFIWRPDGQADGWYRQPVNPWLLSTKKTIDSKGETWTITKLCSIASHHLFFAKKGSLVTEDEYAYDDYTLIDPALVIKGKRNRDVVNLRERYITPCLLYLLALKKPDAHSAVAKLRQLTHGEENPVEALFLAQLAKQIQSNTLFDKMGNFEAKAACWSALTCAIPSSLSYLMDHDDFHRRSFESFVKNLRTAEVRVERFFRDYQPDRRYDITRGIGDEEWDQIIREGYLMKLRELDRQSEPYSCSGFSGPDRWNNSISLIKAARKAFEESRPTEPEYNKVVPINMEGYMSNLRLGLTGKGMLKATTCLLLTYPLEPTQRLNQDLSNLEDVERSQIQLSTKATVKDAEVNTADDCSCCSEFVETKRIEGLGLAALSPELITPDQLKGRKGGFYSRHSGTYSYNGGSHVSLGWPTALQRLADALKLDESFDHCLIQSYEAGGKIGFHQDDEQCYDGEQEVVTLNLLGNATFTVKCKHNRHREYNLTGGDVLTMRSGAQKILWHSVVSKESGRMSLTFRNHIVHETKSVSDEISEYEENTPVFDDSISFLNDNKKSLCALDCFAEHMHVDREFCISTINAHNPRLVQELEKGGATLSTLIQTSHLLGYGGVIHKDGVGIKVCGGTNPIHMELTEDHVSTCELPKCNPDFKSAMELSSTISKAHYSLDHNDARVLANSFEEGNTGVLLSKHKGGRFNVPDQAKAIEVFTCFGFAGSGKSHYPQCVLKCCDVGKVLVVSPRKALASDWETKTNKRCIVRTHEKALVESNIFDAVIFDEIGLLPHGYLDLFFILRPSKCYLLLGDPLQNGYHGTRDEITLSPISKTVFHKIVGEVSYLFYTHRLPKQQSVFEVPSFAYSPKEVFLETTGKIKEGASGVLVCSRKAKDAYKGEAFTIGESQGLSFNEVYLKLDNDWALISDETVVVAFTRARQVVHLVGTKAQVDHLLKKAKSDFLKKILSGKKVGKFDLLNNLRKKIPGISFLEEEQRFADTDDLEDKLVGDPYLKGLLQLLDNVQLDEPELPEDEAPEPTKTHLYLSAHENELAPYDLKAKEMREQKVHGLLTDQIDEVGYKGEEANPSTHKALYLKHMNSDISTFMLSVKKRLRFHDLERNRRRYNKVAASKIGEQMWALVRKTYDLRAPLYLPPLDDDAAKFMEKRLKKSSALIEKHSNRSDPDWPSNFLKIFLKQQVCTKMEKRGVDAKAGQTIACFCHSVLCKFGPQLRRTERLFRAMLPDNVMIYSQKDYKDLDAWCKNYVHTFEGTDSDYEAFDRSQDERILNFEVEVLKFFLWPEDLINEYIELKLMMTCDLGDLAIMRFSGEFGTFFFNTICNMAFTCMRYHVTKETPLCFAGDDMYSPGTLKQKHEYDEVIKSLTLKAKVHYSNEPLFCGWRMSPYGIVKDPNLLLDRWKIADRDGKLENCMVNYAIEACFGYRLGEMLYDLKIDLDAQQELTRNIVLIKHRLPKGVAKLFNRLEDECGSDGEELSFKLKPEGGLDDGYVVPDD</sequence>
<evidence type="ECO:0000256" key="8">
    <source>
        <dbReference type="ARBA" id="ARBA00022953"/>
    </source>
</evidence>
<dbReference type="InterPro" id="IPR027450">
    <property type="entry name" value="AlkB-like"/>
</dbReference>
<dbReference type="RefSeq" id="YP_009551905.1">
    <property type="nucleotide sequence ID" value="NC_040545.1"/>
</dbReference>
<evidence type="ECO:0000256" key="1">
    <source>
        <dbReference type="ARBA" id="ARBA00022484"/>
    </source>
</evidence>
<evidence type="ECO:0000259" key="11">
    <source>
        <dbReference type="PROSITE" id="PS51471"/>
    </source>
</evidence>
<dbReference type="Pfam" id="PF00978">
    <property type="entry name" value="RdRP_2"/>
    <property type="match status" value="1"/>
</dbReference>
<dbReference type="EMBL" id="MF521889">
    <property type="protein sequence ID" value="ASN77903.1"/>
    <property type="molecule type" value="Genomic_RNA"/>
</dbReference>
<dbReference type="GO" id="GO:0003724">
    <property type="term" value="F:RNA helicase activity"/>
    <property type="evidence" value="ECO:0007669"/>
    <property type="project" value="UniProtKB-EC"/>
</dbReference>
<keyword evidence="5" id="KW-0378">Hydrolase</keyword>
<keyword evidence="8" id="KW-0693">Viral RNA replication</keyword>
<dbReference type="Gene3D" id="2.60.120.590">
    <property type="entry name" value="Alpha-ketoglutarate-dependent dioxygenase AlkB-like"/>
    <property type="match status" value="1"/>
</dbReference>
<evidence type="ECO:0000313" key="14">
    <source>
        <dbReference type="EMBL" id="ASN77903.1"/>
    </source>
</evidence>
<dbReference type="PROSITE" id="PS51743">
    <property type="entry name" value="ALPHAVIRUS_MT"/>
    <property type="match status" value="1"/>
</dbReference>
<dbReference type="PROSITE" id="PS51471">
    <property type="entry name" value="FE2OG_OXY"/>
    <property type="match status" value="1"/>
</dbReference>
<keyword evidence="15" id="KW-1185">Reference proteome</keyword>
<protein>
    <submittedName>
        <fullName evidence="14">Putative replicase</fullName>
    </submittedName>
</protein>
<dbReference type="InterPro" id="IPR005123">
    <property type="entry name" value="Oxoglu/Fe-dep_dioxygenase_dom"/>
</dbReference>
<reference evidence="14 15" key="1">
    <citation type="journal article" date="2017" name="Arch. Virol.">
        <title>Determination of the complete genomic sequence of grapevine virus H, a novel vitivirus infecting grapevine.</title>
        <authorList>
            <person name="Candresse T."/>
            <person name="Theil S."/>
            <person name="Faure C."/>
            <person name="Marais A."/>
        </authorList>
    </citation>
    <scope>NUCLEOTIDE SEQUENCE [LARGE SCALE GENOMIC DNA]</scope>
    <source>
        <strain evidence="14">TT2016-3</strain>
    </source>
</reference>
<dbReference type="SUPFAM" id="SSF56672">
    <property type="entry name" value="DNA/RNA polymerases"/>
    <property type="match status" value="1"/>
</dbReference>
<keyword evidence="1" id="KW-0696">RNA-directed RNA polymerase</keyword>
<dbReference type="GO" id="GO:0016787">
    <property type="term" value="F:hydrolase activity"/>
    <property type="evidence" value="ECO:0007669"/>
    <property type="project" value="UniProtKB-KW"/>
</dbReference>
<evidence type="ECO:0000313" key="15">
    <source>
        <dbReference type="Proteomes" id="UP000290605"/>
    </source>
</evidence>
<keyword evidence="6" id="KW-0347">Helicase</keyword>
<dbReference type="SUPFAM" id="SSF51197">
    <property type="entry name" value="Clavaminate synthase-like"/>
    <property type="match status" value="1"/>
</dbReference>
<dbReference type="KEGG" id="vg:41701270"/>
<evidence type="ECO:0000256" key="9">
    <source>
        <dbReference type="ARBA" id="ARBA00047984"/>
    </source>
</evidence>
<dbReference type="GO" id="GO:0006351">
    <property type="term" value="P:DNA-templated transcription"/>
    <property type="evidence" value="ECO:0007669"/>
    <property type="project" value="InterPro"/>
</dbReference>
<dbReference type="GeneID" id="41701270"/>
<dbReference type="GO" id="GO:0003968">
    <property type="term" value="F:RNA-directed RNA polymerase activity"/>
    <property type="evidence" value="ECO:0007669"/>
    <property type="project" value="UniProtKB-KW"/>
</dbReference>
<feature type="domain" description="RdRp catalytic" evidence="10">
    <location>
        <begin position="1473"/>
        <end position="1580"/>
    </location>
</feature>
<evidence type="ECO:0000256" key="2">
    <source>
        <dbReference type="ARBA" id="ARBA00022679"/>
    </source>
</evidence>
<evidence type="ECO:0000259" key="12">
    <source>
        <dbReference type="PROSITE" id="PS51657"/>
    </source>
</evidence>
<dbReference type="Pfam" id="PF13532">
    <property type="entry name" value="2OG-FeII_Oxy_2"/>
    <property type="match status" value="1"/>
</dbReference>
<dbReference type="Proteomes" id="UP000290605">
    <property type="component" value="Segment"/>
</dbReference>
<dbReference type="PROSITE" id="PS50507">
    <property type="entry name" value="RDRP_SSRNA_POS"/>
    <property type="match status" value="1"/>
</dbReference>
<evidence type="ECO:0000256" key="4">
    <source>
        <dbReference type="ARBA" id="ARBA00022741"/>
    </source>
</evidence>
<evidence type="ECO:0000256" key="6">
    <source>
        <dbReference type="ARBA" id="ARBA00022806"/>
    </source>
</evidence>
<dbReference type="Pfam" id="PF01660">
    <property type="entry name" value="Vmethyltransf"/>
    <property type="match status" value="1"/>
</dbReference>
<comment type="catalytic activity">
    <reaction evidence="9">
        <text>ATP + H2O = ADP + phosphate + H(+)</text>
        <dbReference type="Rhea" id="RHEA:13065"/>
        <dbReference type="ChEBI" id="CHEBI:15377"/>
        <dbReference type="ChEBI" id="CHEBI:15378"/>
        <dbReference type="ChEBI" id="CHEBI:30616"/>
        <dbReference type="ChEBI" id="CHEBI:43474"/>
        <dbReference type="ChEBI" id="CHEBI:456216"/>
        <dbReference type="EC" id="3.6.4.13"/>
    </reaction>
</comment>
<dbReference type="InterPro" id="IPR027351">
    <property type="entry name" value="(+)RNA_virus_helicase_core_dom"/>
</dbReference>
<evidence type="ECO:0000256" key="3">
    <source>
        <dbReference type="ARBA" id="ARBA00022695"/>
    </source>
</evidence>
<keyword evidence="2" id="KW-0808">Transferase</keyword>
<dbReference type="SUPFAM" id="SSF52540">
    <property type="entry name" value="P-loop containing nucleoside triphosphate hydrolases"/>
    <property type="match status" value="1"/>
</dbReference>
<dbReference type="GO" id="GO:0005524">
    <property type="term" value="F:ATP binding"/>
    <property type="evidence" value="ECO:0007669"/>
    <property type="project" value="UniProtKB-KW"/>
</dbReference>
<dbReference type="InterPro" id="IPR043502">
    <property type="entry name" value="DNA/RNA_pol_sf"/>
</dbReference>
<feature type="domain" description="Fe2OG dioxygenase" evidence="11">
    <location>
        <begin position="646"/>
        <end position="738"/>
    </location>
</feature>
<dbReference type="InterPro" id="IPR037151">
    <property type="entry name" value="AlkB-like_sf"/>
</dbReference>
<dbReference type="InterPro" id="IPR027417">
    <property type="entry name" value="P-loop_NTPase"/>
</dbReference>
<dbReference type="Pfam" id="PF01443">
    <property type="entry name" value="Viral_helicase1"/>
    <property type="match status" value="1"/>
</dbReference>
<dbReference type="InterPro" id="IPR001788">
    <property type="entry name" value="RNA-dep_RNA_pol_alsuvir"/>
</dbReference>
<proteinExistence type="predicted"/>
<keyword evidence="4" id="KW-0547">Nucleotide-binding</keyword>
<organism evidence="14 15">
    <name type="scientific">Grapevine virus H</name>
    <dbReference type="NCBI Taxonomy" id="2045345"/>
    <lineage>
        <taxon>Viruses</taxon>
        <taxon>Riboviria</taxon>
        <taxon>Orthornavirae</taxon>
        <taxon>Kitrinoviricota</taxon>
        <taxon>Alsuviricetes</taxon>
        <taxon>Tymovirales</taxon>
        <taxon>Betaflexiviridae</taxon>
        <taxon>Trivirinae</taxon>
        <taxon>Vitivirus</taxon>
        <taxon>Vitivirus etavitis</taxon>
    </lineage>
</organism>
<dbReference type="Gene3D" id="3.40.50.300">
    <property type="entry name" value="P-loop containing nucleotide triphosphate hydrolases"/>
    <property type="match status" value="2"/>
</dbReference>
<dbReference type="CDD" id="cd23245">
    <property type="entry name" value="Betaflexiviridae_RdRp"/>
    <property type="match status" value="1"/>
</dbReference>
<keyword evidence="3" id="KW-0548">Nucleotidyltransferase</keyword>
<keyword evidence="7" id="KW-0067">ATP-binding</keyword>
<feature type="domain" description="(+)RNA virus helicase C-terminal" evidence="12">
    <location>
        <begin position="892"/>
        <end position="1183"/>
    </location>
</feature>
<evidence type="ECO:0000256" key="7">
    <source>
        <dbReference type="ARBA" id="ARBA00022840"/>
    </source>
</evidence>
<evidence type="ECO:0000256" key="5">
    <source>
        <dbReference type="ARBA" id="ARBA00022801"/>
    </source>
</evidence>
<dbReference type="InterPro" id="IPR002588">
    <property type="entry name" value="Alphavirus-like_MT_dom"/>
</dbReference>
<dbReference type="GO" id="GO:0016556">
    <property type="term" value="P:mRNA modification"/>
    <property type="evidence" value="ECO:0007669"/>
    <property type="project" value="InterPro"/>
</dbReference>
<dbReference type="GO" id="GO:0039694">
    <property type="term" value="P:viral RNA genome replication"/>
    <property type="evidence" value="ECO:0007669"/>
    <property type="project" value="InterPro"/>
</dbReference>
<name>A0A288XSF8_9VIRU</name>
<dbReference type="InterPro" id="IPR007094">
    <property type="entry name" value="RNA-dir_pol_PSvirus"/>
</dbReference>